<dbReference type="SUPFAM" id="SSF46894">
    <property type="entry name" value="C-terminal effector domain of the bipartite response regulators"/>
    <property type="match status" value="1"/>
</dbReference>
<evidence type="ECO:0000259" key="7">
    <source>
        <dbReference type="PROSITE" id="PS50011"/>
    </source>
</evidence>
<dbReference type="PANTHER" id="PTHR43289:SF33">
    <property type="entry name" value="SERINE_THREONINE KINASE 31"/>
    <property type="match status" value="1"/>
</dbReference>
<dbReference type="RefSeq" id="WP_099622275.1">
    <property type="nucleotide sequence ID" value="NZ_CP024201.1"/>
</dbReference>
<reference evidence="9 10" key="1">
    <citation type="submission" date="2017-10" db="EMBL/GenBank/DDBJ databases">
        <title>Genome sequence of Caulobacter mirabilis FWC38.</title>
        <authorList>
            <person name="Fiebig A."/>
            <person name="Crosson S."/>
        </authorList>
    </citation>
    <scope>NUCLEOTIDE SEQUENCE [LARGE SCALE GENOMIC DNA]</scope>
    <source>
        <strain evidence="9 10">FWC 38</strain>
    </source>
</reference>
<name>A0A2D2AYE0_9CAUL</name>
<evidence type="ECO:0000313" key="10">
    <source>
        <dbReference type="Proteomes" id="UP000228945"/>
    </source>
</evidence>
<dbReference type="InterPro" id="IPR011990">
    <property type="entry name" value="TPR-like_helical_dom_sf"/>
</dbReference>
<dbReference type="GO" id="GO:0004674">
    <property type="term" value="F:protein serine/threonine kinase activity"/>
    <property type="evidence" value="ECO:0007669"/>
    <property type="project" value="TreeGrafter"/>
</dbReference>
<keyword evidence="10" id="KW-1185">Reference proteome</keyword>
<dbReference type="InterPro" id="IPR011009">
    <property type="entry name" value="Kinase-like_dom_sf"/>
</dbReference>
<feature type="domain" description="Protein kinase" evidence="7">
    <location>
        <begin position="141"/>
        <end position="421"/>
    </location>
</feature>
<dbReference type="Gene3D" id="1.10.510.10">
    <property type="entry name" value="Transferase(Phosphotransferase) domain 1"/>
    <property type="match status" value="1"/>
</dbReference>
<dbReference type="Proteomes" id="UP000228945">
    <property type="component" value="Chromosome"/>
</dbReference>
<dbReference type="Gene3D" id="1.10.10.10">
    <property type="entry name" value="Winged helix-like DNA-binding domain superfamily/Winged helix DNA-binding domain"/>
    <property type="match status" value="1"/>
</dbReference>
<dbReference type="OrthoDB" id="54411at2"/>
<dbReference type="SMART" id="SM00220">
    <property type="entry name" value="S_TKc"/>
    <property type="match status" value="1"/>
</dbReference>
<keyword evidence="3" id="KW-0418">Kinase</keyword>
<gene>
    <name evidence="9" type="ORF">CSW64_11695</name>
</gene>
<organism evidence="9 10">
    <name type="scientific">Caulobacter mirabilis</name>
    <dbReference type="NCBI Taxonomy" id="69666"/>
    <lineage>
        <taxon>Bacteria</taxon>
        <taxon>Pseudomonadati</taxon>
        <taxon>Pseudomonadota</taxon>
        <taxon>Alphaproteobacteria</taxon>
        <taxon>Caulobacterales</taxon>
        <taxon>Caulobacteraceae</taxon>
        <taxon>Caulobacter</taxon>
    </lineage>
</organism>
<dbReference type="SMART" id="SM00862">
    <property type="entry name" value="Trans_reg_C"/>
    <property type="match status" value="1"/>
</dbReference>
<evidence type="ECO:0000256" key="5">
    <source>
        <dbReference type="ARBA" id="ARBA00023125"/>
    </source>
</evidence>
<evidence type="ECO:0000256" key="2">
    <source>
        <dbReference type="ARBA" id="ARBA00022741"/>
    </source>
</evidence>
<keyword evidence="2" id="KW-0547">Nucleotide-binding</keyword>
<dbReference type="InterPro" id="IPR036388">
    <property type="entry name" value="WH-like_DNA-bd_sf"/>
</dbReference>
<keyword evidence="5 6" id="KW-0238">DNA-binding</keyword>
<dbReference type="Pfam" id="PF00069">
    <property type="entry name" value="Pkinase"/>
    <property type="match status" value="1"/>
</dbReference>
<dbReference type="GO" id="GO:0006355">
    <property type="term" value="P:regulation of DNA-templated transcription"/>
    <property type="evidence" value="ECO:0007669"/>
    <property type="project" value="InterPro"/>
</dbReference>
<dbReference type="PROSITE" id="PS50011">
    <property type="entry name" value="PROTEIN_KINASE_DOM"/>
    <property type="match status" value="1"/>
</dbReference>
<dbReference type="GO" id="GO:0000160">
    <property type="term" value="P:phosphorelay signal transduction system"/>
    <property type="evidence" value="ECO:0007669"/>
    <property type="project" value="InterPro"/>
</dbReference>
<evidence type="ECO:0000256" key="3">
    <source>
        <dbReference type="ARBA" id="ARBA00022777"/>
    </source>
</evidence>
<proteinExistence type="predicted"/>
<dbReference type="PANTHER" id="PTHR43289">
    <property type="entry name" value="MITOGEN-ACTIVATED PROTEIN KINASE KINASE KINASE 20-RELATED"/>
    <property type="match status" value="1"/>
</dbReference>
<dbReference type="SUPFAM" id="SSF48452">
    <property type="entry name" value="TPR-like"/>
    <property type="match status" value="1"/>
</dbReference>
<dbReference type="InterPro" id="IPR001867">
    <property type="entry name" value="OmpR/PhoB-type_DNA-bd"/>
</dbReference>
<dbReference type="GO" id="GO:0003677">
    <property type="term" value="F:DNA binding"/>
    <property type="evidence" value="ECO:0007669"/>
    <property type="project" value="UniProtKB-UniRule"/>
</dbReference>
<dbReference type="KEGG" id="cmb:CSW64_11695"/>
<feature type="DNA-binding region" description="OmpR/PhoB-type" evidence="6">
    <location>
        <begin position="16"/>
        <end position="112"/>
    </location>
</feature>
<dbReference type="EMBL" id="CP024201">
    <property type="protein sequence ID" value="ATQ43024.1"/>
    <property type="molecule type" value="Genomic_DNA"/>
</dbReference>
<dbReference type="Pfam" id="PF00486">
    <property type="entry name" value="Trans_reg_C"/>
    <property type="match status" value="1"/>
</dbReference>
<dbReference type="CDD" id="cd00383">
    <property type="entry name" value="trans_reg_C"/>
    <property type="match status" value="1"/>
</dbReference>
<dbReference type="AlphaFoldDB" id="A0A2D2AYE0"/>
<dbReference type="InterPro" id="IPR016032">
    <property type="entry name" value="Sig_transdc_resp-reg_C-effctor"/>
</dbReference>
<dbReference type="Gene3D" id="1.25.40.10">
    <property type="entry name" value="Tetratricopeptide repeat domain"/>
    <property type="match status" value="1"/>
</dbReference>
<dbReference type="InterPro" id="IPR008271">
    <property type="entry name" value="Ser/Thr_kinase_AS"/>
</dbReference>
<evidence type="ECO:0000313" key="9">
    <source>
        <dbReference type="EMBL" id="ATQ43024.1"/>
    </source>
</evidence>
<evidence type="ECO:0000256" key="1">
    <source>
        <dbReference type="ARBA" id="ARBA00022679"/>
    </source>
</evidence>
<dbReference type="SUPFAM" id="SSF56112">
    <property type="entry name" value="Protein kinase-like (PK-like)"/>
    <property type="match status" value="1"/>
</dbReference>
<dbReference type="PROSITE" id="PS51755">
    <property type="entry name" value="OMPR_PHOB"/>
    <property type="match status" value="1"/>
</dbReference>
<feature type="domain" description="OmpR/PhoB-type" evidence="8">
    <location>
        <begin position="16"/>
        <end position="112"/>
    </location>
</feature>
<dbReference type="GO" id="GO:0005524">
    <property type="term" value="F:ATP binding"/>
    <property type="evidence" value="ECO:0007669"/>
    <property type="project" value="UniProtKB-KW"/>
</dbReference>
<sequence>MGVFVVVGSSGSRRRRRLWRFAGAEFDEASWTLRVDGQAVALEGKPLEVLHELLLRAGEVVAKEEILDSVWAGVTVVEGSLPTAVSKLRKALGAGQDDVIETVPRIGYRLTSPVKVESIVSPLTPRFSFAPGDTVPGRGQWRLDRPLGDTGAEDVWLARHIKTGDQRVFKFADAPDRLRDLKREAALSRLLFAGLGQAAPLPALLEWNFDASPYFVEYAHGGRDLLSWAAEAGGLAAIPLPQRLAVAARIARAVEAVHGMGVLHKDLKPANILVLGDGDEAAVRLVDFGSGRLLDDTVLDSFAITHPGALEVEPGQADGRSGTAAYRAPELVGDALPTLRSDVYAVGLILYQLVVGDFAASLAPGWEAGVADPLLREDVAAACAGAPEKRLGGAGELAQRLETLDERRRRAAEDDEQKRFLETQRALEDRRRARRPWVRAAAASLVAGVLAASGFAAYAVHQRDQARSAQALSEASYRFLAEDVLASVDPARASSAEETLVQAISRTGGAIEQRFRDRPEVAAYLYGSLARAFDLRSDYANATRYYEAADRAYARAGAADSAEALTVRLQHAAALALSTRPGTLNQARAAIASAEKTLQARRIDEPETTVWLESAKGAAALASDDVPGSRAHFERAYRLVETLPQTFTERQRINFGQRYAFALIRLGEGKAAEETFGALSERMAKLMGPDHADTLLLRLNLAQAYMLQQRSAEAVALTSELLPKMETRLGRDHRHTLLLLAVRQQSLGVLGRYAEAAADGERLWRAAATKDGASSFTAVAGRADVGISQCRAGQLDDGMANLRASLTALRSDLAGRMALDDGIEAAIADCLIQARRWDEAAALLKDIDRTKVAQLVGDPNWGAQVDLALAEIALGRADRARAKALLETARPALSQNKDPFVRQRVAALSQALAAA</sequence>
<accession>A0A2D2AYE0</accession>
<evidence type="ECO:0000259" key="8">
    <source>
        <dbReference type="PROSITE" id="PS51755"/>
    </source>
</evidence>
<dbReference type="PROSITE" id="PS00108">
    <property type="entry name" value="PROTEIN_KINASE_ST"/>
    <property type="match status" value="1"/>
</dbReference>
<dbReference type="InterPro" id="IPR000719">
    <property type="entry name" value="Prot_kinase_dom"/>
</dbReference>
<evidence type="ECO:0000256" key="4">
    <source>
        <dbReference type="ARBA" id="ARBA00022840"/>
    </source>
</evidence>
<keyword evidence="1" id="KW-0808">Transferase</keyword>
<keyword evidence="4" id="KW-0067">ATP-binding</keyword>
<evidence type="ECO:0000256" key="6">
    <source>
        <dbReference type="PROSITE-ProRule" id="PRU01091"/>
    </source>
</evidence>
<protein>
    <submittedName>
        <fullName evidence="9">Uncharacterized protein</fullName>
    </submittedName>
</protein>